<dbReference type="Gene3D" id="3.10.620.30">
    <property type="match status" value="1"/>
</dbReference>
<protein>
    <submittedName>
        <fullName evidence="2">Transglutaminase</fullName>
    </submittedName>
</protein>
<name>A0ABQ2BIE0_9SPHI</name>
<dbReference type="InterPro" id="IPR038765">
    <property type="entry name" value="Papain-like_cys_pep_sf"/>
</dbReference>
<dbReference type="InterPro" id="IPR002931">
    <property type="entry name" value="Transglutaminase-like"/>
</dbReference>
<sequence>MQIELTKAFMPIFKIKHITNYKYELPVRDSANQIILFPIKDDFQKVIQHDLNISGSPEIEIFIDYYGNEVGTFTQNEPHYQLKIFSKVCVETFPKPLPQDDMFSSEQWTGLDMIKYEVPYIDYLRQETFDGIVQLKETALSIKSDEDTPYQTAIKYCAHVFQNYEYIKGITAVDTTIEEIMKLKAGVCQDFAHVLTAMLRLTGIPARYVSGYICPNRDGMRGEGATHAWAEAYLPEYGWLGLDPTNNCIANENHVRLAVGRNFTDCSPVKGVYKGGFEHIMEVNVSVGYNDEDFNENENYFQPKEINYSKPSATVTAARKQNSYQQYMEAMQQQQQQ</sequence>
<comment type="caution">
    <text evidence="2">The sequence shown here is derived from an EMBL/GenBank/DDBJ whole genome shotgun (WGS) entry which is preliminary data.</text>
</comment>
<organism evidence="2 3">
    <name type="scientific">Pedobacter mendelii</name>
    <dbReference type="NCBI Taxonomy" id="1908240"/>
    <lineage>
        <taxon>Bacteria</taxon>
        <taxon>Pseudomonadati</taxon>
        <taxon>Bacteroidota</taxon>
        <taxon>Sphingobacteriia</taxon>
        <taxon>Sphingobacteriales</taxon>
        <taxon>Sphingobacteriaceae</taxon>
        <taxon>Pedobacter</taxon>
    </lineage>
</organism>
<reference evidence="3" key="1">
    <citation type="journal article" date="2019" name="Int. J. Syst. Evol. Microbiol.">
        <title>The Global Catalogue of Microorganisms (GCM) 10K type strain sequencing project: providing services to taxonomists for standard genome sequencing and annotation.</title>
        <authorList>
            <consortium name="The Broad Institute Genomics Platform"/>
            <consortium name="The Broad Institute Genome Sequencing Center for Infectious Disease"/>
            <person name="Wu L."/>
            <person name="Ma J."/>
        </authorList>
    </citation>
    <scope>NUCLEOTIDE SEQUENCE [LARGE SCALE GENOMIC DNA]</scope>
    <source>
        <strain evidence="3">CCM 8939</strain>
    </source>
</reference>
<dbReference type="SUPFAM" id="SSF54001">
    <property type="entry name" value="Cysteine proteinases"/>
    <property type="match status" value="1"/>
</dbReference>
<gene>
    <name evidence="2" type="ORF">GCM10008119_16680</name>
</gene>
<dbReference type="EMBL" id="BMDJ01000004">
    <property type="protein sequence ID" value="GGI25242.1"/>
    <property type="molecule type" value="Genomic_DNA"/>
</dbReference>
<evidence type="ECO:0000313" key="3">
    <source>
        <dbReference type="Proteomes" id="UP000645390"/>
    </source>
</evidence>
<evidence type="ECO:0000259" key="1">
    <source>
        <dbReference type="SMART" id="SM00460"/>
    </source>
</evidence>
<dbReference type="RefSeq" id="WP_378957570.1">
    <property type="nucleotide sequence ID" value="NZ_JBHSBX010000004.1"/>
</dbReference>
<dbReference type="Proteomes" id="UP000645390">
    <property type="component" value="Unassembled WGS sequence"/>
</dbReference>
<dbReference type="PANTHER" id="PTHR33490:SF6">
    <property type="entry name" value="SLL1049 PROTEIN"/>
    <property type="match status" value="1"/>
</dbReference>
<dbReference type="Pfam" id="PF08379">
    <property type="entry name" value="Bact_transglu_N"/>
    <property type="match status" value="1"/>
</dbReference>
<feature type="domain" description="Transglutaminase-like" evidence="1">
    <location>
        <begin position="180"/>
        <end position="246"/>
    </location>
</feature>
<dbReference type="PANTHER" id="PTHR33490">
    <property type="entry name" value="BLR5614 PROTEIN-RELATED"/>
    <property type="match status" value="1"/>
</dbReference>
<keyword evidence="3" id="KW-1185">Reference proteome</keyword>
<dbReference type="SMART" id="SM00460">
    <property type="entry name" value="TGc"/>
    <property type="match status" value="1"/>
</dbReference>
<dbReference type="InterPro" id="IPR013589">
    <property type="entry name" value="Bac_transglu_N"/>
</dbReference>
<evidence type="ECO:0000313" key="2">
    <source>
        <dbReference type="EMBL" id="GGI25242.1"/>
    </source>
</evidence>
<proteinExistence type="predicted"/>
<accession>A0ABQ2BIE0</accession>
<dbReference type="Pfam" id="PF01841">
    <property type="entry name" value="Transglut_core"/>
    <property type="match status" value="1"/>
</dbReference>